<sequence length="287" mass="31799">MLSPDLLHQVIKGTFKDHLVAWVEQYLVIQHGKPGATAIMADIDRRHVGISCGRRFKQWTGDDSKALMKTFLPAVAGYIPPKMLLALSSFMDFCYLVRRPKITGQKLLDVEDALKHFHDARTIFADTGVRFDGFCLPQQHALNHYPRSIQLFGAPYGLCSSITESKHIRAVKEPWRHSNRFDALGQMLLTNQQVDKLAAAKVDFIARGMLEGPLYGFQDLFAALYAPPPAPALPPPPPSDSDKSSDDGSDETTEGSSTTVIMAKCKGVLTWFSSLATISTHNQNLNM</sequence>
<keyword evidence="3" id="KW-1185">Reference proteome</keyword>
<reference evidence="2 3" key="1">
    <citation type="submission" date="2016-10" db="EMBL/GenBank/DDBJ databases">
        <title>Genome sequence of the basidiomycete white-rot fungus Trametes pubescens.</title>
        <authorList>
            <person name="Makela M.R."/>
            <person name="Granchi Z."/>
            <person name="Peng M."/>
            <person name="De Vries R.P."/>
            <person name="Grigoriev I."/>
            <person name="Riley R."/>
            <person name="Hilden K."/>
        </authorList>
    </citation>
    <scope>NUCLEOTIDE SEQUENCE [LARGE SCALE GENOMIC DNA]</scope>
    <source>
        <strain evidence="2 3">FBCC735</strain>
    </source>
</reference>
<dbReference type="Proteomes" id="UP000184267">
    <property type="component" value="Unassembled WGS sequence"/>
</dbReference>
<evidence type="ECO:0000313" key="3">
    <source>
        <dbReference type="Proteomes" id="UP000184267"/>
    </source>
</evidence>
<name>A0A1M2VYH5_TRAPU</name>
<accession>A0A1M2VYH5</accession>
<dbReference type="InterPro" id="IPR041078">
    <property type="entry name" value="Plavaka"/>
</dbReference>
<gene>
    <name evidence="2" type="ORF">TRAPUB_10793</name>
</gene>
<feature type="compositionally biased region" description="Pro residues" evidence="1">
    <location>
        <begin position="228"/>
        <end position="239"/>
    </location>
</feature>
<dbReference type="STRING" id="154538.A0A1M2VYH5"/>
<dbReference type="EMBL" id="MNAD01000464">
    <property type="protein sequence ID" value="OJT12661.1"/>
    <property type="molecule type" value="Genomic_DNA"/>
</dbReference>
<comment type="caution">
    <text evidence="2">The sequence shown here is derived from an EMBL/GenBank/DDBJ whole genome shotgun (WGS) entry which is preliminary data.</text>
</comment>
<dbReference type="Pfam" id="PF18759">
    <property type="entry name" value="Plavaka"/>
    <property type="match status" value="1"/>
</dbReference>
<dbReference type="AlphaFoldDB" id="A0A1M2VYH5"/>
<evidence type="ECO:0000256" key="1">
    <source>
        <dbReference type="SAM" id="MobiDB-lite"/>
    </source>
</evidence>
<dbReference type="OrthoDB" id="3199698at2759"/>
<feature type="non-terminal residue" evidence="2">
    <location>
        <position position="287"/>
    </location>
</feature>
<proteinExistence type="predicted"/>
<evidence type="ECO:0000313" key="2">
    <source>
        <dbReference type="EMBL" id="OJT12661.1"/>
    </source>
</evidence>
<protein>
    <submittedName>
        <fullName evidence="2">Uncharacterized protein</fullName>
    </submittedName>
</protein>
<dbReference type="OMA" id="NISACYK"/>
<feature type="region of interest" description="Disordered" evidence="1">
    <location>
        <begin position="228"/>
        <end position="257"/>
    </location>
</feature>
<organism evidence="2 3">
    <name type="scientific">Trametes pubescens</name>
    <name type="common">White-rot fungus</name>
    <dbReference type="NCBI Taxonomy" id="154538"/>
    <lineage>
        <taxon>Eukaryota</taxon>
        <taxon>Fungi</taxon>
        <taxon>Dikarya</taxon>
        <taxon>Basidiomycota</taxon>
        <taxon>Agaricomycotina</taxon>
        <taxon>Agaricomycetes</taxon>
        <taxon>Polyporales</taxon>
        <taxon>Polyporaceae</taxon>
        <taxon>Trametes</taxon>
    </lineage>
</organism>